<dbReference type="FunCoup" id="A0A078ANF3">
    <property type="interactions" value="374"/>
</dbReference>
<evidence type="ECO:0000256" key="9">
    <source>
        <dbReference type="ARBA" id="ARBA00038126"/>
    </source>
</evidence>
<keyword evidence="5" id="KW-0489">Methyltransferase</keyword>
<evidence type="ECO:0000256" key="4">
    <source>
        <dbReference type="ARBA" id="ARBA00022490"/>
    </source>
</evidence>
<dbReference type="OrthoDB" id="1723750at2759"/>
<evidence type="ECO:0000256" key="7">
    <source>
        <dbReference type="ARBA" id="ARBA00022691"/>
    </source>
</evidence>
<keyword evidence="8" id="KW-0539">Nucleus</keyword>
<evidence type="ECO:0000256" key="8">
    <source>
        <dbReference type="ARBA" id="ARBA00023242"/>
    </source>
</evidence>
<dbReference type="GO" id="GO:0005634">
    <property type="term" value="C:nucleus"/>
    <property type="evidence" value="ECO:0007669"/>
    <property type="project" value="UniProtKB-SubCell"/>
</dbReference>
<dbReference type="Pfam" id="PF10294">
    <property type="entry name" value="Methyltransf_16"/>
    <property type="match status" value="1"/>
</dbReference>
<dbReference type="PANTHER" id="PTHR14614:SF39">
    <property type="entry name" value="HISTIDINE PROTEIN METHYLTRANSFERASE 1 HOMOLOG"/>
    <property type="match status" value="1"/>
</dbReference>
<evidence type="ECO:0000256" key="5">
    <source>
        <dbReference type="ARBA" id="ARBA00022603"/>
    </source>
</evidence>
<dbReference type="SUPFAM" id="SSF53335">
    <property type="entry name" value="S-adenosyl-L-methionine-dependent methyltransferases"/>
    <property type="match status" value="1"/>
</dbReference>
<evidence type="ECO:0000313" key="11">
    <source>
        <dbReference type="Proteomes" id="UP000039865"/>
    </source>
</evidence>
<dbReference type="InterPro" id="IPR019410">
    <property type="entry name" value="Methyltransf_16"/>
</dbReference>
<dbReference type="GO" id="GO:0005737">
    <property type="term" value="C:cytoplasm"/>
    <property type="evidence" value="ECO:0007669"/>
    <property type="project" value="UniProtKB-SubCell"/>
</dbReference>
<accession>A0A078ANF3</accession>
<proteinExistence type="inferred from homology"/>
<organism evidence="10 11">
    <name type="scientific">Stylonychia lemnae</name>
    <name type="common">Ciliate</name>
    <dbReference type="NCBI Taxonomy" id="5949"/>
    <lineage>
        <taxon>Eukaryota</taxon>
        <taxon>Sar</taxon>
        <taxon>Alveolata</taxon>
        <taxon>Ciliophora</taxon>
        <taxon>Intramacronucleata</taxon>
        <taxon>Spirotrichea</taxon>
        <taxon>Stichotrichia</taxon>
        <taxon>Sporadotrichida</taxon>
        <taxon>Oxytrichidae</taxon>
        <taxon>Stylonychinae</taxon>
        <taxon>Stylonychia</taxon>
    </lineage>
</organism>
<dbReference type="PANTHER" id="PTHR14614">
    <property type="entry name" value="HEPATOCELLULAR CARCINOMA-ASSOCIATED ANTIGEN"/>
    <property type="match status" value="1"/>
</dbReference>
<dbReference type="GO" id="GO:0032259">
    <property type="term" value="P:methylation"/>
    <property type="evidence" value="ECO:0007669"/>
    <property type="project" value="UniProtKB-KW"/>
</dbReference>
<evidence type="ECO:0000256" key="2">
    <source>
        <dbReference type="ARBA" id="ARBA00004496"/>
    </source>
</evidence>
<protein>
    <recommendedName>
        <fullName evidence="3">protein-histidine N-methyltransferase</fullName>
        <ecNumber evidence="3">2.1.1.85</ecNumber>
    </recommendedName>
</protein>
<evidence type="ECO:0000256" key="3">
    <source>
        <dbReference type="ARBA" id="ARBA00012533"/>
    </source>
</evidence>
<dbReference type="Gene3D" id="3.40.50.150">
    <property type="entry name" value="Vaccinia Virus protein VP39"/>
    <property type="match status" value="1"/>
</dbReference>
<keyword evidence="7" id="KW-0949">S-adenosyl-L-methionine</keyword>
<comment type="subcellular location">
    <subcellularLocation>
        <location evidence="2">Cytoplasm</location>
    </subcellularLocation>
    <subcellularLocation>
        <location evidence="1">Nucleus</location>
    </subcellularLocation>
</comment>
<dbReference type="EMBL" id="CCKQ01010962">
    <property type="protein sequence ID" value="CDW82488.1"/>
    <property type="molecule type" value="Genomic_DNA"/>
</dbReference>
<evidence type="ECO:0000256" key="1">
    <source>
        <dbReference type="ARBA" id="ARBA00004123"/>
    </source>
</evidence>
<keyword evidence="4" id="KW-0963">Cytoplasm</keyword>
<dbReference type="EC" id="2.1.1.85" evidence="3"/>
<keyword evidence="11" id="KW-1185">Reference proteome</keyword>
<dbReference type="Proteomes" id="UP000039865">
    <property type="component" value="Unassembled WGS sequence"/>
</dbReference>
<sequence>MPDGSQHQLHYLTISNREALQSIYIESLLQVNINETDLISGVYEGGLKIWDCSIDLVNYIAENPNICHSKSVIELGCGQGLPGLLCLTNFNAQYVVFQDYNKDVLDNATKKVIEMNSQVDLSLLQQKYQLLAGSWETLCKQRQDFQGKFDLILMSETLYNINYYDQLVQFIDLCLSNEPNSMVLIGTKTFYFGLGGGYFEFQKYLDTNWKGKFRLEVVKKLNDMKSIERLILIMKRQTEIEMISQDLASNTLEEQIEKSDFMLSF</sequence>
<gene>
    <name evidence="10" type="primary">Contig786.g861</name>
    <name evidence="10" type="ORF">STYLEM_11521</name>
</gene>
<dbReference type="InterPro" id="IPR029063">
    <property type="entry name" value="SAM-dependent_MTases_sf"/>
</dbReference>
<dbReference type="GO" id="GO:0018064">
    <property type="term" value="F:protein-L-histidine N-tele-methyltransferase activity"/>
    <property type="evidence" value="ECO:0007669"/>
    <property type="project" value="UniProtKB-EC"/>
</dbReference>
<reference evidence="10 11" key="1">
    <citation type="submission" date="2014-06" db="EMBL/GenBank/DDBJ databases">
        <authorList>
            <person name="Swart Estienne"/>
        </authorList>
    </citation>
    <scope>NUCLEOTIDE SEQUENCE [LARGE SCALE GENOMIC DNA]</scope>
    <source>
        <strain evidence="10 11">130c</strain>
    </source>
</reference>
<evidence type="ECO:0000256" key="6">
    <source>
        <dbReference type="ARBA" id="ARBA00022679"/>
    </source>
</evidence>
<dbReference type="AlphaFoldDB" id="A0A078ANF3"/>
<name>A0A078ANF3_STYLE</name>
<comment type="similarity">
    <text evidence="9">Belongs to the methyltransferase superfamily. METTL18 family.</text>
</comment>
<dbReference type="InParanoid" id="A0A078ANF3"/>
<keyword evidence="6" id="KW-0808">Transferase</keyword>
<dbReference type="OMA" id="FQSESVW"/>
<evidence type="ECO:0000313" key="10">
    <source>
        <dbReference type="EMBL" id="CDW82488.1"/>
    </source>
</evidence>